<reference evidence="5" key="1">
    <citation type="journal article" date="2014" name="Front. Microbiol.">
        <title>High frequency of phylogenetically diverse reductive dehalogenase-homologous genes in deep subseafloor sedimentary metagenomes.</title>
        <authorList>
            <person name="Kawai M."/>
            <person name="Futagami T."/>
            <person name="Toyoda A."/>
            <person name="Takaki Y."/>
            <person name="Nishi S."/>
            <person name="Hori S."/>
            <person name="Arai W."/>
            <person name="Tsubouchi T."/>
            <person name="Morono Y."/>
            <person name="Uchiyama I."/>
            <person name="Ito T."/>
            <person name="Fujiyama A."/>
            <person name="Inagaki F."/>
            <person name="Takami H."/>
        </authorList>
    </citation>
    <scope>NUCLEOTIDE SEQUENCE</scope>
    <source>
        <strain evidence="5">Expedition CK06-06</strain>
    </source>
</reference>
<dbReference type="SMART" id="SM00316">
    <property type="entry name" value="S1"/>
    <property type="match status" value="1"/>
</dbReference>
<dbReference type="Pfam" id="PF00575">
    <property type="entry name" value="S1"/>
    <property type="match status" value="1"/>
</dbReference>
<dbReference type="InterPro" id="IPR001900">
    <property type="entry name" value="RNase_II/R"/>
</dbReference>
<dbReference type="InterPro" id="IPR012340">
    <property type="entry name" value="NA-bd_OB-fold"/>
</dbReference>
<protein>
    <recommendedName>
        <fullName evidence="4">S1 motif domain-containing protein</fullName>
    </recommendedName>
</protein>
<dbReference type="SUPFAM" id="SSF50249">
    <property type="entry name" value="Nucleic acid-binding proteins"/>
    <property type="match status" value="2"/>
</dbReference>
<keyword evidence="1" id="KW-0540">Nuclease</keyword>
<dbReference type="CDD" id="cd04471">
    <property type="entry name" value="S1_RNase_R"/>
    <property type="match status" value="1"/>
</dbReference>
<name>X1MEY6_9ZZZZ</name>
<proteinExistence type="predicted"/>
<dbReference type="PROSITE" id="PS01175">
    <property type="entry name" value="RIBONUCLEASE_II"/>
    <property type="match status" value="1"/>
</dbReference>
<dbReference type="PROSITE" id="PS50126">
    <property type="entry name" value="S1"/>
    <property type="match status" value="1"/>
</dbReference>
<dbReference type="AlphaFoldDB" id="X1MEY6"/>
<dbReference type="GO" id="GO:0016787">
    <property type="term" value="F:hydrolase activity"/>
    <property type="evidence" value="ECO:0007669"/>
    <property type="project" value="UniProtKB-KW"/>
</dbReference>
<dbReference type="GO" id="GO:0005829">
    <property type="term" value="C:cytosol"/>
    <property type="evidence" value="ECO:0007669"/>
    <property type="project" value="TreeGrafter"/>
</dbReference>
<dbReference type="InterPro" id="IPR050180">
    <property type="entry name" value="RNR_Ribonuclease"/>
</dbReference>
<dbReference type="PANTHER" id="PTHR23355">
    <property type="entry name" value="RIBONUCLEASE"/>
    <property type="match status" value="1"/>
</dbReference>
<sequence>RVHKKPDKKKIEEYANFLKIIGIKFTNFQKPTPKSFQKILEKVKNKPEEKLVGKITLRTMMKAEYSPKNIGHFGLAFKKYTHFTSPIRRYPDLVVHRILKSCLKEEKDMTVKMKLKLNDICRHSSDMEKRAEEAEREAIKIKQLEYMKDKLGEEFDGIISGVRPYGLFVEIEGILAEGLIHIRSMDDDYYHYNEDRFSLNGQYSRKTYRLGGKIKVQVARINLEEKQLDLVIV</sequence>
<gene>
    <name evidence="5" type="ORF">S06H3_26555</name>
</gene>
<evidence type="ECO:0000256" key="1">
    <source>
        <dbReference type="ARBA" id="ARBA00022722"/>
    </source>
</evidence>
<feature type="domain" description="S1 motif" evidence="4">
    <location>
        <begin position="152"/>
        <end position="233"/>
    </location>
</feature>
<comment type="caution">
    <text evidence="5">The sequence shown here is derived from an EMBL/GenBank/DDBJ whole genome shotgun (WGS) entry which is preliminary data.</text>
</comment>
<dbReference type="GO" id="GO:0004540">
    <property type="term" value="F:RNA nuclease activity"/>
    <property type="evidence" value="ECO:0007669"/>
    <property type="project" value="InterPro"/>
</dbReference>
<evidence type="ECO:0000256" key="2">
    <source>
        <dbReference type="ARBA" id="ARBA00022801"/>
    </source>
</evidence>
<dbReference type="InterPro" id="IPR022966">
    <property type="entry name" value="RNase_II/R_CS"/>
</dbReference>
<dbReference type="InterPro" id="IPR003029">
    <property type="entry name" value="S1_domain"/>
</dbReference>
<evidence type="ECO:0000313" key="5">
    <source>
        <dbReference type="EMBL" id="GAI29828.1"/>
    </source>
</evidence>
<dbReference type="GO" id="GO:0006402">
    <property type="term" value="P:mRNA catabolic process"/>
    <property type="evidence" value="ECO:0007669"/>
    <property type="project" value="TreeGrafter"/>
</dbReference>
<feature type="coiled-coil region" evidence="3">
    <location>
        <begin position="117"/>
        <end position="144"/>
    </location>
</feature>
<dbReference type="PANTHER" id="PTHR23355:SF9">
    <property type="entry name" value="DIS3-LIKE EXONUCLEASE 2"/>
    <property type="match status" value="1"/>
</dbReference>
<keyword evidence="2" id="KW-0378">Hydrolase</keyword>
<dbReference type="Gene3D" id="2.40.50.140">
    <property type="entry name" value="Nucleic acid-binding proteins"/>
    <property type="match status" value="1"/>
</dbReference>
<accession>X1MEY6</accession>
<dbReference type="Pfam" id="PF00773">
    <property type="entry name" value="RNB"/>
    <property type="match status" value="1"/>
</dbReference>
<organism evidence="5">
    <name type="scientific">marine sediment metagenome</name>
    <dbReference type="NCBI Taxonomy" id="412755"/>
    <lineage>
        <taxon>unclassified sequences</taxon>
        <taxon>metagenomes</taxon>
        <taxon>ecological metagenomes</taxon>
    </lineage>
</organism>
<feature type="non-terminal residue" evidence="5">
    <location>
        <position position="1"/>
    </location>
</feature>
<keyword evidence="3" id="KW-0175">Coiled coil</keyword>
<evidence type="ECO:0000259" key="4">
    <source>
        <dbReference type="PROSITE" id="PS50126"/>
    </source>
</evidence>
<evidence type="ECO:0000256" key="3">
    <source>
        <dbReference type="SAM" id="Coils"/>
    </source>
</evidence>
<dbReference type="EMBL" id="BARV01015355">
    <property type="protein sequence ID" value="GAI29828.1"/>
    <property type="molecule type" value="Genomic_DNA"/>
</dbReference>
<dbReference type="GO" id="GO:0003723">
    <property type="term" value="F:RNA binding"/>
    <property type="evidence" value="ECO:0007669"/>
    <property type="project" value="InterPro"/>
</dbReference>